<feature type="domain" description="RRM" evidence="10">
    <location>
        <begin position="45"/>
        <end position="120"/>
    </location>
</feature>
<dbReference type="GO" id="GO:0030697">
    <property type="term" value="F:tRNA (uracil(54)-C5)-methyltransferase activity, S-adenosyl methionine-dependent"/>
    <property type="evidence" value="ECO:0007669"/>
    <property type="project" value="UniProtKB-EC"/>
</dbReference>
<dbReference type="InterPro" id="IPR035979">
    <property type="entry name" value="RBD_domain_sf"/>
</dbReference>
<evidence type="ECO:0000313" key="11">
    <source>
        <dbReference type="EMBL" id="VEN61220.1"/>
    </source>
</evidence>
<dbReference type="InterPro" id="IPR045850">
    <property type="entry name" value="TRM2_met"/>
</dbReference>
<organism evidence="11 12">
    <name type="scientific">Callosobruchus maculatus</name>
    <name type="common">Southern cowpea weevil</name>
    <name type="synonym">Pulse bruchid</name>
    <dbReference type="NCBI Taxonomy" id="64391"/>
    <lineage>
        <taxon>Eukaryota</taxon>
        <taxon>Metazoa</taxon>
        <taxon>Ecdysozoa</taxon>
        <taxon>Arthropoda</taxon>
        <taxon>Hexapoda</taxon>
        <taxon>Insecta</taxon>
        <taxon>Pterygota</taxon>
        <taxon>Neoptera</taxon>
        <taxon>Endopterygota</taxon>
        <taxon>Coleoptera</taxon>
        <taxon>Polyphaga</taxon>
        <taxon>Cucujiformia</taxon>
        <taxon>Chrysomeloidea</taxon>
        <taxon>Chrysomelidae</taxon>
        <taxon>Bruchinae</taxon>
        <taxon>Bruchini</taxon>
        <taxon>Callosobruchus</taxon>
    </lineage>
</organism>
<keyword evidence="4 7" id="KW-0694">RNA-binding</keyword>
<dbReference type="InterPro" id="IPR029063">
    <property type="entry name" value="SAM-dependent_MTases_sf"/>
</dbReference>
<gene>
    <name evidence="11" type="ORF">CALMAC_LOCUS18687</name>
</gene>
<dbReference type="PANTHER" id="PTHR45904">
    <property type="entry name" value="TRNA (URACIL-5-)-METHYLTRANSFERASE"/>
    <property type="match status" value="1"/>
</dbReference>
<dbReference type="PANTHER" id="PTHR45904:SF2">
    <property type="entry name" value="TRNA (URACIL-5-)-METHYLTRANSFERASE HOMOLOG A"/>
    <property type="match status" value="1"/>
</dbReference>
<accession>A0A653DLW1</accession>
<evidence type="ECO:0000256" key="9">
    <source>
        <dbReference type="SAM" id="MobiDB-lite"/>
    </source>
</evidence>
<dbReference type="InterPro" id="IPR010280">
    <property type="entry name" value="U5_MeTrfase_fam"/>
</dbReference>
<feature type="active site" description="Nucleophile" evidence="8">
    <location>
        <position position="523"/>
    </location>
</feature>
<feature type="compositionally biased region" description="Basic and acidic residues" evidence="9">
    <location>
        <begin position="125"/>
        <end position="154"/>
    </location>
</feature>
<feature type="region of interest" description="Disordered" evidence="9">
    <location>
        <begin position="119"/>
        <end position="154"/>
    </location>
</feature>
<evidence type="ECO:0000256" key="8">
    <source>
        <dbReference type="PROSITE-ProRule" id="PRU01024"/>
    </source>
</evidence>
<dbReference type="PROSITE" id="PS51687">
    <property type="entry name" value="SAM_MT_RNA_M5U"/>
    <property type="match status" value="1"/>
</dbReference>
<dbReference type="SUPFAM" id="SSF53335">
    <property type="entry name" value="S-adenosyl-L-methionine-dependent methyltransferases"/>
    <property type="match status" value="1"/>
</dbReference>
<protein>
    <recommendedName>
        <fullName evidence="5">tRNA (uracil(54)-C(5))-methyltransferase</fullName>
        <ecNumber evidence="5">2.1.1.35</ecNumber>
    </recommendedName>
</protein>
<feature type="binding site" evidence="8">
    <location>
        <position position="495"/>
    </location>
    <ligand>
        <name>S-adenosyl-L-methionine</name>
        <dbReference type="ChEBI" id="CHEBI:59789"/>
    </ligand>
</feature>
<reference evidence="11 12" key="1">
    <citation type="submission" date="2019-01" db="EMBL/GenBank/DDBJ databases">
        <authorList>
            <person name="Sayadi A."/>
        </authorList>
    </citation>
    <scope>NUCLEOTIDE SEQUENCE [LARGE SCALE GENOMIC DNA]</scope>
</reference>
<evidence type="ECO:0000256" key="3">
    <source>
        <dbReference type="ARBA" id="ARBA00022691"/>
    </source>
</evidence>
<evidence type="ECO:0000313" key="12">
    <source>
        <dbReference type="Proteomes" id="UP000410492"/>
    </source>
</evidence>
<feature type="compositionally biased region" description="Basic and acidic residues" evidence="9">
    <location>
        <begin position="10"/>
        <end position="25"/>
    </location>
</feature>
<dbReference type="EC" id="2.1.1.35" evidence="5"/>
<dbReference type="InterPro" id="IPR012677">
    <property type="entry name" value="Nucleotide-bd_a/b_plait_sf"/>
</dbReference>
<comment type="similarity">
    <text evidence="8">Belongs to the class I-like SAM-binding methyltransferase superfamily. RNA M5U methyltransferase family.</text>
</comment>
<evidence type="ECO:0000256" key="6">
    <source>
        <dbReference type="ARBA" id="ARBA00047278"/>
    </source>
</evidence>
<dbReference type="InterPro" id="IPR000504">
    <property type="entry name" value="RRM_dom"/>
</dbReference>
<keyword evidence="12" id="KW-1185">Reference proteome</keyword>
<evidence type="ECO:0000259" key="10">
    <source>
        <dbReference type="PROSITE" id="PS50102"/>
    </source>
</evidence>
<dbReference type="AlphaFoldDB" id="A0A653DLW1"/>
<sequence>MTEVDQLEQLPKETPVDENSEKIAENETEDSPFAYLQRDFSSESFKIEIKNLPRFYGYHELRKLLNEKLKLNANKIKAIRRNSPFVFVCFRNDEDRENAISVLTKYHWKGKELNVLKAKPSPDPLVKKRKEDADDSPASKKMKEDDNRSQEEKLKDSVIPYWNTDYDEQLKLKQEGVKKVLSRLASQLAYYNPQLQQWIEKQKESYNGLPCELLDLRGTVQSQGYRNKCEFTVGIDEETKLKTVGFRIGSYMTGTTGVAPVDNLIHIPEAMKVVVKAFQTYVRSSDLLVYNPETHTGHFKQLAVRLAPEQLMISVGINPQDLSEEDLKKLKDSLVQFFTEGEGKHAKVTSLYYQKTVRKTRNDDFVPAEHLWGEKYIYETVLGLKFRISPEAFFQINTKGAEVLYQSAMEFAEPLQDAVVLDVCCGTGTIGLCFAKHCKKVLGIESVSQAIVDAKENATSNNITNAEFFEGKAESILGNVAFQVNAEENVVAVVDPPRPGLQKKAVFKLRNIPKIKKVVYMSCNPYLVLQNFIDLGRPTSKKVHGDPLVPTKAVAVDMFPFTRHCELVVCFERWEDVKARFTEVKIEANQMEVDAVPSQQTENNGDAPPAVE</sequence>
<dbReference type="CDD" id="cd02440">
    <property type="entry name" value="AdoMet_MTases"/>
    <property type="match status" value="1"/>
</dbReference>
<dbReference type="OrthoDB" id="10250660at2759"/>
<dbReference type="PROSITE" id="PS50102">
    <property type="entry name" value="RRM"/>
    <property type="match status" value="1"/>
</dbReference>
<dbReference type="GO" id="GO:0006396">
    <property type="term" value="P:RNA processing"/>
    <property type="evidence" value="ECO:0007669"/>
    <property type="project" value="InterPro"/>
</dbReference>
<feature type="region of interest" description="Disordered" evidence="9">
    <location>
        <begin position="1"/>
        <end position="29"/>
    </location>
</feature>
<dbReference type="SUPFAM" id="SSF54928">
    <property type="entry name" value="RNA-binding domain, RBD"/>
    <property type="match status" value="1"/>
</dbReference>
<dbReference type="Gene3D" id="3.40.50.150">
    <property type="entry name" value="Vaccinia Virus protein VP39"/>
    <property type="match status" value="1"/>
</dbReference>
<comment type="catalytic activity">
    <reaction evidence="6">
        <text>uridine(54) in tRNA + S-adenosyl-L-methionine = 5-methyluridine(54) in tRNA + S-adenosyl-L-homocysteine + H(+)</text>
        <dbReference type="Rhea" id="RHEA:42712"/>
        <dbReference type="Rhea" id="RHEA-COMP:10167"/>
        <dbReference type="Rhea" id="RHEA-COMP:10193"/>
        <dbReference type="ChEBI" id="CHEBI:15378"/>
        <dbReference type="ChEBI" id="CHEBI:57856"/>
        <dbReference type="ChEBI" id="CHEBI:59789"/>
        <dbReference type="ChEBI" id="CHEBI:65315"/>
        <dbReference type="ChEBI" id="CHEBI:74447"/>
        <dbReference type="EC" id="2.1.1.35"/>
    </reaction>
    <physiologicalReaction direction="left-to-right" evidence="6">
        <dbReference type="Rhea" id="RHEA:42713"/>
    </physiologicalReaction>
</comment>
<keyword evidence="2 8" id="KW-0808">Transferase</keyword>
<dbReference type="Pfam" id="PF05958">
    <property type="entry name" value="tRNA_U5-meth_tr"/>
    <property type="match status" value="1"/>
</dbReference>
<name>A0A653DLW1_CALMS</name>
<dbReference type="GO" id="GO:0032259">
    <property type="term" value="P:methylation"/>
    <property type="evidence" value="ECO:0007669"/>
    <property type="project" value="UniProtKB-KW"/>
</dbReference>
<dbReference type="EMBL" id="CAACVG010013077">
    <property type="protein sequence ID" value="VEN61220.1"/>
    <property type="molecule type" value="Genomic_DNA"/>
</dbReference>
<feature type="region of interest" description="Disordered" evidence="9">
    <location>
        <begin position="592"/>
        <end position="612"/>
    </location>
</feature>
<evidence type="ECO:0000256" key="5">
    <source>
        <dbReference type="ARBA" id="ARBA00033763"/>
    </source>
</evidence>
<comment type="caution">
    <text evidence="8">Lacks conserved residue(s) required for the propagation of feature annotation.</text>
</comment>
<evidence type="ECO:0000256" key="1">
    <source>
        <dbReference type="ARBA" id="ARBA00022603"/>
    </source>
</evidence>
<dbReference type="Gene3D" id="3.30.70.330">
    <property type="match status" value="1"/>
</dbReference>
<evidence type="ECO:0000256" key="2">
    <source>
        <dbReference type="ARBA" id="ARBA00022679"/>
    </source>
</evidence>
<keyword evidence="1 8" id="KW-0489">Methyltransferase</keyword>
<evidence type="ECO:0000256" key="4">
    <source>
        <dbReference type="ARBA" id="ARBA00022884"/>
    </source>
</evidence>
<dbReference type="Proteomes" id="UP000410492">
    <property type="component" value="Unassembled WGS sequence"/>
</dbReference>
<dbReference type="Gene3D" id="2.40.50.1070">
    <property type="match status" value="1"/>
</dbReference>
<dbReference type="GO" id="GO:0003723">
    <property type="term" value="F:RNA binding"/>
    <property type="evidence" value="ECO:0007669"/>
    <property type="project" value="UniProtKB-UniRule"/>
</dbReference>
<feature type="binding site" evidence="8">
    <location>
        <position position="395"/>
    </location>
    <ligand>
        <name>S-adenosyl-L-methionine</name>
        <dbReference type="ChEBI" id="CHEBI:59789"/>
    </ligand>
</feature>
<proteinExistence type="inferred from homology"/>
<keyword evidence="3 8" id="KW-0949">S-adenosyl-L-methionine</keyword>
<evidence type="ECO:0000256" key="7">
    <source>
        <dbReference type="PROSITE-ProRule" id="PRU00176"/>
    </source>
</evidence>
<feature type="binding site" evidence="8">
    <location>
        <position position="445"/>
    </location>
    <ligand>
        <name>S-adenosyl-L-methionine</name>
        <dbReference type="ChEBI" id="CHEBI:59789"/>
    </ligand>
</feature>